<evidence type="ECO:0000256" key="4">
    <source>
        <dbReference type="ARBA" id="ARBA00022741"/>
    </source>
</evidence>
<keyword evidence="7" id="KW-0539">Nucleus</keyword>
<evidence type="ECO:0000256" key="2">
    <source>
        <dbReference type="ARBA" id="ARBA00022552"/>
    </source>
</evidence>
<dbReference type="InterPro" id="IPR020618">
    <property type="entry name" value="Adenyl_kinase_AK6"/>
</dbReference>
<comment type="similarity">
    <text evidence="7">Belongs to the adenylate kinase family. AK6 subfamily.</text>
</comment>
<dbReference type="SUPFAM" id="SSF52540">
    <property type="entry name" value="P-loop containing nucleoside triphosphate hydrolases"/>
    <property type="match status" value="1"/>
</dbReference>
<protein>
    <recommendedName>
        <fullName evidence="7">Adenylate kinase isoenzyme 6 homolog</fullName>
        <shortName evidence="7">AK6</shortName>
        <ecNumber evidence="7">2.7.4.3</ecNumber>
    </recommendedName>
    <alternativeName>
        <fullName evidence="7">Dual activity adenylate kinase/ATPase</fullName>
        <shortName evidence="7">AK/ATPase</shortName>
    </alternativeName>
</protein>
<feature type="binding site" evidence="7">
    <location>
        <position position="112"/>
    </location>
    <ligand>
        <name>ATP</name>
        <dbReference type="ChEBI" id="CHEBI:30616"/>
    </ligand>
</feature>
<comment type="subunit">
    <text evidence="7">Interacts with small ribosomal subunit protein uS11. Not a structural component of 43S pre-ribosomes, but transiently interacts with them by binding to uS11.</text>
</comment>
<dbReference type="Pfam" id="PF13238">
    <property type="entry name" value="AAA_18"/>
    <property type="match status" value="1"/>
</dbReference>
<keyword evidence="2 7" id="KW-0698">rRNA processing</keyword>
<comment type="subcellular location">
    <subcellularLocation>
        <location evidence="7">Cytoplasm</location>
    </subcellularLocation>
    <subcellularLocation>
        <location evidence="7">Nucleus</location>
    </subcellularLocation>
</comment>
<dbReference type="Gene3D" id="3.40.50.300">
    <property type="entry name" value="P-loop containing nucleotide triphosphate hydrolases"/>
    <property type="match status" value="1"/>
</dbReference>
<evidence type="ECO:0000256" key="1">
    <source>
        <dbReference type="ARBA" id="ARBA00022517"/>
    </source>
</evidence>
<comment type="caution">
    <text evidence="8">The sequence shown here is derived from an EMBL/GenBank/DDBJ whole genome shotgun (WGS) entry which is preliminary data.</text>
</comment>
<dbReference type="EC" id="2.7.4.3" evidence="7"/>
<feature type="binding site" evidence="7">
    <location>
        <position position="16"/>
    </location>
    <ligand>
        <name>ATP</name>
        <dbReference type="ChEBI" id="CHEBI:30616"/>
    </ligand>
</feature>
<comment type="function">
    <text evidence="7">Broad-specificity nucleoside monophosphate (NMP) kinase that catalyzes the reversible transfer of the terminal phosphate group between nucleoside triphosphates and monophosphates. Has also ATPase activity. Involved in the late cytoplasmic maturation steps of the 40S ribosomal particles, specifically 18S rRNA maturation. While NMP activity is not required for ribosome maturation, ATPase activity is. Associates transiently with small ribosomal subunit protein uS11. ATP hydrolysis breaks the interaction with uS11. May temporarily remove uS11 from the ribosome to enable a conformational change of the ribosomal RNA that is needed for the final maturation step of the small ribosomal subunit. Its NMP activity may have a role in nuclear energy homeostasis.</text>
</comment>
<keyword evidence="9" id="KW-1185">Reference proteome</keyword>
<evidence type="ECO:0000313" key="9">
    <source>
        <dbReference type="Proteomes" id="UP001057375"/>
    </source>
</evidence>
<dbReference type="GO" id="GO:0016301">
    <property type="term" value="F:kinase activity"/>
    <property type="evidence" value="ECO:0007669"/>
    <property type="project" value="UniProtKB-KW"/>
</dbReference>
<evidence type="ECO:0000256" key="6">
    <source>
        <dbReference type="ARBA" id="ARBA00022840"/>
    </source>
</evidence>
<dbReference type="InterPro" id="IPR027417">
    <property type="entry name" value="P-loop_NTPase"/>
</dbReference>
<evidence type="ECO:0000256" key="5">
    <source>
        <dbReference type="ARBA" id="ARBA00022777"/>
    </source>
</evidence>
<keyword evidence="1 7" id="KW-0690">Ribosome biogenesis</keyword>
<gene>
    <name evidence="8" type="ORF">ADUPG1_006686</name>
</gene>
<feature type="binding site" evidence="7">
    <location>
        <position position="17"/>
    </location>
    <ligand>
        <name>ATP</name>
        <dbReference type="ChEBI" id="CHEBI:30616"/>
    </ligand>
</feature>
<evidence type="ECO:0000256" key="3">
    <source>
        <dbReference type="ARBA" id="ARBA00022679"/>
    </source>
</evidence>
<keyword evidence="3 7" id="KW-0808">Transferase</keyword>
<dbReference type="HAMAP" id="MF_00039">
    <property type="entry name" value="Adenylate_kinase_AK6"/>
    <property type="match status" value="1"/>
</dbReference>
<proteinExistence type="inferred from homology"/>
<accession>A0ABQ5KJ52</accession>
<keyword evidence="4 7" id="KW-0547">Nucleotide-binding</keyword>
<dbReference type="PANTHER" id="PTHR12595">
    <property type="entry name" value="POS9-ACTIVATING FACTOR FAP7-RELATED"/>
    <property type="match status" value="1"/>
</dbReference>
<evidence type="ECO:0000313" key="8">
    <source>
        <dbReference type="EMBL" id="GKT32557.1"/>
    </source>
</evidence>
<feature type="region of interest" description="LID" evidence="7">
    <location>
        <begin position="111"/>
        <end position="121"/>
    </location>
</feature>
<feature type="binding site" evidence="7">
    <location>
        <position position="18"/>
    </location>
    <ligand>
        <name>ATP</name>
        <dbReference type="ChEBI" id="CHEBI:30616"/>
    </ligand>
</feature>
<dbReference type="Proteomes" id="UP001057375">
    <property type="component" value="Unassembled WGS sequence"/>
</dbReference>
<comment type="caution">
    <text evidence="7">Lacks conserved residue(s) required for the propagation of feature annotation.</text>
</comment>
<evidence type="ECO:0000256" key="7">
    <source>
        <dbReference type="HAMAP-Rule" id="MF_03173"/>
    </source>
</evidence>
<dbReference type="EMBL" id="BQXS01010007">
    <property type="protein sequence ID" value="GKT32557.1"/>
    <property type="molecule type" value="Genomic_DNA"/>
</dbReference>
<feature type="region of interest" description="NMPbind" evidence="7">
    <location>
        <begin position="35"/>
        <end position="58"/>
    </location>
</feature>
<feature type="binding site" evidence="7">
    <location>
        <position position="19"/>
    </location>
    <ligand>
        <name>ATP</name>
        <dbReference type="ChEBI" id="CHEBI:30616"/>
    </ligand>
</feature>
<keyword evidence="5 7" id="KW-0418">Kinase</keyword>
<comment type="catalytic activity">
    <reaction evidence="7">
        <text>ATP + H2O = ADP + phosphate + H(+)</text>
        <dbReference type="Rhea" id="RHEA:13065"/>
        <dbReference type="ChEBI" id="CHEBI:15377"/>
        <dbReference type="ChEBI" id="CHEBI:15378"/>
        <dbReference type="ChEBI" id="CHEBI:30616"/>
        <dbReference type="ChEBI" id="CHEBI:43474"/>
        <dbReference type="ChEBI" id="CHEBI:456216"/>
    </reaction>
</comment>
<dbReference type="PANTHER" id="PTHR12595:SF0">
    <property type="entry name" value="ADENYLATE KINASE ISOENZYME 6"/>
    <property type="match status" value="1"/>
</dbReference>
<sequence>MTIFPNILITGTPGTGKTTIAKKVCELVPEYSVISVGALVKEHGFHTGRDEELDTFVLDEDPLLDFMEPMMSKGGIIVDHHDPVIFPERWFELIYVIRCDSTEVHWDRLEARKYHSFKIQQNVEAEIHGIISDEAHESYNPKIIFELLNTTEGHLERNVVEISRELRGIVIERKEEDEIMDKEEEDALKPRKKQAYDK</sequence>
<name>A0ABQ5KJ52_9EUKA</name>
<keyword evidence="6 7" id="KW-0067">ATP-binding</keyword>
<keyword evidence="7" id="KW-0963">Cytoplasm</keyword>
<feature type="binding site" evidence="7">
    <location>
        <position position="14"/>
    </location>
    <ligand>
        <name>ATP</name>
        <dbReference type="ChEBI" id="CHEBI:30616"/>
    </ligand>
</feature>
<reference evidence="8" key="1">
    <citation type="submission" date="2022-03" db="EMBL/GenBank/DDBJ databases">
        <title>Draft genome sequence of Aduncisulcus paluster, a free-living microaerophilic Fornicata.</title>
        <authorList>
            <person name="Yuyama I."/>
            <person name="Kume K."/>
            <person name="Tamura T."/>
            <person name="Inagaki Y."/>
            <person name="Hashimoto T."/>
        </authorList>
    </citation>
    <scope>NUCLEOTIDE SEQUENCE</scope>
    <source>
        <strain evidence="8">NY0171</strain>
    </source>
</reference>
<organism evidence="8 9">
    <name type="scientific">Aduncisulcus paluster</name>
    <dbReference type="NCBI Taxonomy" id="2918883"/>
    <lineage>
        <taxon>Eukaryota</taxon>
        <taxon>Metamonada</taxon>
        <taxon>Carpediemonas-like organisms</taxon>
        <taxon>Aduncisulcus</taxon>
    </lineage>
</organism>
<comment type="catalytic activity">
    <reaction evidence="7">
        <text>AMP + ATP = 2 ADP</text>
        <dbReference type="Rhea" id="RHEA:12973"/>
        <dbReference type="ChEBI" id="CHEBI:30616"/>
        <dbReference type="ChEBI" id="CHEBI:456215"/>
        <dbReference type="ChEBI" id="CHEBI:456216"/>
        <dbReference type="EC" id="2.7.4.3"/>
    </reaction>
</comment>